<evidence type="ECO:0000256" key="3">
    <source>
        <dbReference type="ARBA" id="ARBA00022833"/>
    </source>
</evidence>
<dbReference type="RefSeq" id="XP_008720784.1">
    <property type="nucleotide sequence ID" value="XM_008722562.1"/>
</dbReference>
<dbReference type="OrthoDB" id="430051at2759"/>
<feature type="region of interest" description="Disordered" evidence="6">
    <location>
        <begin position="78"/>
        <end position="137"/>
    </location>
</feature>
<dbReference type="Proteomes" id="UP000030752">
    <property type="component" value="Unassembled WGS sequence"/>
</dbReference>
<evidence type="ECO:0000256" key="5">
    <source>
        <dbReference type="SAM" id="Coils"/>
    </source>
</evidence>
<feature type="coiled-coil region" evidence="5">
    <location>
        <begin position="287"/>
        <end position="321"/>
    </location>
</feature>
<evidence type="ECO:0000256" key="2">
    <source>
        <dbReference type="ARBA" id="ARBA00022771"/>
    </source>
</evidence>
<dbReference type="GO" id="GO:0008270">
    <property type="term" value="F:zinc ion binding"/>
    <property type="evidence" value="ECO:0007669"/>
    <property type="project" value="UniProtKB-KW"/>
</dbReference>
<evidence type="ECO:0000313" key="9">
    <source>
        <dbReference type="Proteomes" id="UP000030752"/>
    </source>
</evidence>
<dbReference type="HOGENOM" id="CLU_037645_1_0_1"/>
<sequence length="378" mass="40369">MASRYVTKNGRTAKRGIFMGGVWHCDCDSRLPADKFQTKNGGKNHGRWFYTCQKPQPSKCGFFLWEDDAKVREEGAVLANSRTEPTSPRTPKKIGKAVQTKLTSPVQLATPSTKSRSPVKLEAVPPPVDIDNAWSSDSVNDEDLASALEEFETPRKAGRTDVVTSPGKKRTTSAISAKSDASSVTLPPDHEADDVFCTPATIKKPGSALFPLQPTGLASPNITPSMTVHKGSTATGTATESAEAGPLATSALQLLQPTITLPTQLETQLIDLLNRHELRAAGVAKGREITRLAVQAKERKIAELEARIHGLEQEKETMRSVVQCLKSDIATSPKRPRRPRTGSGTGGEELGGTSGAGGVGGRGRGRGRGDATWARSIV</sequence>
<evidence type="ECO:0000256" key="4">
    <source>
        <dbReference type="PROSITE-ProRule" id="PRU01343"/>
    </source>
</evidence>
<dbReference type="VEuPathDB" id="FungiDB:HMPREF1541_08243"/>
<keyword evidence="2 4" id="KW-0863">Zinc-finger</keyword>
<dbReference type="eggNOG" id="ENOG502SYR7">
    <property type="taxonomic scope" value="Eukaryota"/>
</dbReference>
<feature type="compositionally biased region" description="Polar residues" evidence="6">
    <location>
        <begin position="100"/>
        <end position="116"/>
    </location>
</feature>
<evidence type="ECO:0000256" key="1">
    <source>
        <dbReference type="ARBA" id="ARBA00022723"/>
    </source>
</evidence>
<dbReference type="InterPro" id="IPR010666">
    <property type="entry name" value="Znf_GRF"/>
</dbReference>
<protein>
    <recommendedName>
        <fullName evidence="7">GRF-type domain-containing protein</fullName>
    </recommendedName>
</protein>
<keyword evidence="5" id="KW-0175">Coiled coil</keyword>
<gene>
    <name evidence="8" type="ORF">HMPREF1541_08243</name>
</gene>
<name>W2RL93_CYPE1</name>
<feature type="domain" description="GRF-type" evidence="7">
    <location>
        <begin position="25"/>
        <end position="69"/>
    </location>
</feature>
<dbReference type="PANTHER" id="PTHR33680:SF1">
    <property type="entry name" value="OS05G0489500 PROTEIN"/>
    <property type="match status" value="1"/>
</dbReference>
<dbReference type="InParanoid" id="W2RL93"/>
<feature type="region of interest" description="Disordered" evidence="6">
    <location>
        <begin position="149"/>
        <end position="187"/>
    </location>
</feature>
<keyword evidence="3" id="KW-0862">Zinc</keyword>
<dbReference type="AlphaFoldDB" id="W2RL93"/>
<accession>W2RL93</accession>
<dbReference type="PROSITE" id="PS51999">
    <property type="entry name" value="ZF_GRF"/>
    <property type="match status" value="1"/>
</dbReference>
<organism evidence="8 9">
    <name type="scientific">Cyphellophora europaea (strain CBS 101466)</name>
    <name type="common">Phialophora europaea</name>
    <dbReference type="NCBI Taxonomy" id="1220924"/>
    <lineage>
        <taxon>Eukaryota</taxon>
        <taxon>Fungi</taxon>
        <taxon>Dikarya</taxon>
        <taxon>Ascomycota</taxon>
        <taxon>Pezizomycotina</taxon>
        <taxon>Eurotiomycetes</taxon>
        <taxon>Chaetothyriomycetidae</taxon>
        <taxon>Chaetothyriales</taxon>
        <taxon>Cyphellophoraceae</taxon>
        <taxon>Cyphellophora</taxon>
    </lineage>
</organism>
<feature type="region of interest" description="Disordered" evidence="6">
    <location>
        <begin position="326"/>
        <end position="378"/>
    </location>
</feature>
<dbReference type="EMBL" id="KB822724">
    <property type="protein sequence ID" value="ETN37252.1"/>
    <property type="molecule type" value="Genomic_DNA"/>
</dbReference>
<evidence type="ECO:0000313" key="8">
    <source>
        <dbReference type="EMBL" id="ETN37252.1"/>
    </source>
</evidence>
<reference evidence="8 9" key="1">
    <citation type="submission" date="2013-03" db="EMBL/GenBank/DDBJ databases">
        <title>The Genome Sequence of Phialophora europaea CBS 101466.</title>
        <authorList>
            <consortium name="The Broad Institute Genomics Platform"/>
            <person name="Cuomo C."/>
            <person name="de Hoog S."/>
            <person name="Gorbushina A."/>
            <person name="Walker B."/>
            <person name="Young S.K."/>
            <person name="Zeng Q."/>
            <person name="Gargeya S."/>
            <person name="Fitzgerald M."/>
            <person name="Haas B."/>
            <person name="Abouelleil A."/>
            <person name="Allen A.W."/>
            <person name="Alvarado L."/>
            <person name="Arachchi H.M."/>
            <person name="Berlin A.M."/>
            <person name="Chapman S.B."/>
            <person name="Gainer-Dewar J."/>
            <person name="Goldberg J."/>
            <person name="Griggs A."/>
            <person name="Gujja S."/>
            <person name="Hansen M."/>
            <person name="Howarth C."/>
            <person name="Imamovic A."/>
            <person name="Ireland A."/>
            <person name="Larimer J."/>
            <person name="McCowan C."/>
            <person name="Murphy C."/>
            <person name="Pearson M."/>
            <person name="Poon T.W."/>
            <person name="Priest M."/>
            <person name="Roberts A."/>
            <person name="Saif S."/>
            <person name="Shea T."/>
            <person name="Sisk P."/>
            <person name="Sykes S."/>
            <person name="Wortman J."/>
            <person name="Nusbaum C."/>
            <person name="Birren B."/>
        </authorList>
    </citation>
    <scope>NUCLEOTIDE SEQUENCE [LARGE SCALE GENOMIC DNA]</scope>
    <source>
        <strain evidence="8 9">CBS 101466</strain>
    </source>
</reference>
<keyword evidence="9" id="KW-1185">Reference proteome</keyword>
<feature type="compositionally biased region" description="Polar residues" evidence="6">
    <location>
        <begin position="80"/>
        <end position="89"/>
    </location>
</feature>
<evidence type="ECO:0000256" key="6">
    <source>
        <dbReference type="SAM" id="MobiDB-lite"/>
    </source>
</evidence>
<dbReference type="Pfam" id="PF06839">
    <property type="entry name" value="Zn_ribbon_GRF"/>
    <property type="match status" value="1"/>
</dbReference>
<evidence type="ECO:0000259" key="7">
    <source>
        <dbReference type="PROSITE" id="PS51999"/>
    </source>
</evidence>
<dbReference type="STRING" id="1220924.W2RL93"/>
<dbReference type="PANTHER" id="PTHR33680">
    <property type="entry name" value="OS07G0190500 PROTEIN"/>
    <property type="match status" value="1"/>
</dbReference>
<dbReference type="GeneID" id="19975582"/>
<keyword evidence="1" id="KW-0479">Metal-binding</keyword>
<feature type="compositionally biased region" description="Polar residues" evidence="6">
    <location>
        <begin position="172"/>
        <end position="185"/>
    </location>
</feature>
<proteinExistence type="predicted"/>
<feature type="compositionally biased region" description="Gly residues" evidence="6">
    <location>
        <begin position="343"/>
        <end position="362"/>
    </location>
</feature>